<sequence length="1465" mass="164829">MRMKKTVTTACFMLVSGGVLWAWTNGAWLRTGPQEWPRVENMTPAEASPADDTEALEQAKEALEKLMSEAEVNKDRDGALKEAYENAAQKLANDLATLKEVEDAKNDLNGKISEFNSKKVCLDKMEEDCQKALRLYNYYYDDAVVTDSIFIESNFGEDASKVADTLKYIANTVLTVEKVEEIGKGTDLTDFLKIAEGKSNNYLVEFSRILEGYMNTILSGGPYESLKTNQAYTEVYKWTYTENGTLSCVVYKEDAFGEMTIEVKDSTVSYYMINGETCNLTKIKTYSDQLEDAIRMVDLKELTKTDITQTTNTLNTYFKKDERNDDTPAWKTVNDQIEKCKSANERADITYEELDSIRVEMTNSLSTLNTLRTENRNKLEEEIGKAELLLAQIVESEDRKDLSEAVNHAKDVFNELPLILSVYTEEAANLDAKYAVSKNYYDNLAATLNGKIEEAQQGNETWQDSDLSAAITQAEGVHAGAGSLGVKDSEIKSATTALEKACELAANRGMAKQRIADLKECLATYGDEDGALQALIERTGQVTNETAEKLWSDIDAKIEDRKNESEECKRNLQEMIDKAQSYYDRWNTSLSLETLKTTIESAKKTLGETENISELKQAYDTLYKVYDNTGGTSDPYEYQLELEKLINNATELNKKYNYDPLKDKILAADAVKNSLETYVLQNYIVALENEIKQTLNQYQILVKRLDAYLIESVYGKMEERYAEDIPDKYTGRIKEVEDALVAADDESGDRVCTDMNVLSGYLRDLQTMVSEADAEWQQAVADLKKAIDDTKLKYDQNYSSNEPLNQAIKAATDEYNNIDTDERYSVIANVKNIRTDLDDALMKVEGTARRGVANDYIGIYDKLVKNFETYGSDKYSVPTSNVGPYLEENKEFADELRQEGLITYSLELLIERRDRIKQVEEAYNAFCKANEELAEEIVVGREEMEVYYGEQSEGTGLYKALERAEWARTESCCLDSLMKFRLNLRDSVSVTVRKYQTTLSDMKSLCISAKNKHAMYYGAADPDSEILDIYNIATDYIEKEEKNIFTLQAMVEKLDTCYAYAADSCAKKETAIQAVIDRAKVLNALMANLEFGDKISNAINARYAMDARIAAITGQMEVLEQAYEEQLELYVEAADAMRKTVETATELLERTADESLAGLLAQAEDMVGHLDPMEEGAVVYAELIAATGSLKGKVDELNQMLADNLARLHKALADAREDALSKHVFYYGADRESSEIMDVYRRSESYLEYTDTMAIRLMTDTVSRCHREASVACSKKEAEILDVIGKSEPLVVLMADQTIAEAISRSQDALEVEDGRIPALEAVWPELSEKYKDNAALYDRAMLALNDSIIRAEALLLQVKDEPLKAAVALAEDALSRADKTSEAATLYEDLKLTTVGLAKEIERVRKELEATSIYKVYADSEEVPVYTLQGRFVKKVRLADEDAFRGMPEGIYIVGGKKMYIKEK</sequence>
<name>G5SPP3_9BACT</name>
<proteinExistence type="predicted"/>
<evidence type="ECO:0000313" key="4">
    <source>
        <dbReference type="Proteomes" id="UP000003598"/>
    </source>
</evidence>
<protein>
    <submittedName>
        <fullName evidence="3">Uncharacterized protein</fullName>
    </submittedName>
</protein>
<organism evidence="3 4">
    <name type="scientific">Paraprevotella clara YIT 11840</name>
    <dbReference type="NCBI Taxonomy" id="762968"/>
    <lineage>
        <taxon>Bacteria</taxon>
        <taxon>Pseudomonadati</taxon>
        <taxon>Bacteroidota</taxon>
        <taxon>Bacteroidia</taxon>
        <taxon>Bacteroidales</taxon>
        <taxon>Prevotellaceae</taxon>
        <taxon>Paraprevotella</taxon>
    </lineage>
</organism>
<dbReference type="Proteomes" id="UP000003598">
    <property type="component" value="Unassembled WGS sequence"/>
</dbReference>
<gene>
    <name evidence="3" type="ORF">HMPREF9441_01326</name>
</gene>
<dbReference type="EMBL" id="AFFY01000017">
    <property type="protein sequence ID" value="EHH00942.1"/>
    <property type="molecule type" value="Genomic_DNA"/>
</dbReference>
<evidence type="ECO:0000256" key="1">
    <source>
        <dbReference type="SAM" id="Coils"/>
    </source>
</evidence>
<dbReference type="OrthoDB" id="1081057at2"/>
<dbReference type="PATRIC" id="fig|762968.3.peg.1184"/>
<evidence type="ECO:0000313" key="3">
    <source>
        <dbReference type="EMBL" id="EHH00942.1"/>
    </source>
</evidence>
<feature type="coiled-coil region" evidence="1">
    <location>
        <begin position="53"/>
        <end position="118"/>
    </location>
</feature>
<accession>G5SPP3</accession>
<dbReference type="HOGENOM" id="CLU_250502_0_0_10"/>
<keyword evidence="1" id="KW-0175">Coiled coil</keyword>
<feature type="chain" id="PRO_5003484139" evidence="2">
    <location>
        <begin position="22"/>
        <end position="1465"/>
    </location>
</feature>
<feature type="signal peptide" evidence="2">
    <location>
        <begin position="1"/>
        <end position="21"/>
    </location>
</feature>
<evidence type="ECO:0000256" key="2">
    <source>
        <dbReference type="SAM" id="SignalP"/>
    </source>
</evidence>
<dbReference type="STRING" id="762968.HMPREF9441_01326"/>
<keyword evidence="4" id="KW-1185">Reference proteome</keyword>
<feature type="coiled-coil region" evidence="1">
    <location>
        <begin position="558"/>
        <end position="612"/>
    </location>
</feature>
<comment type="caution">
    <text evidence="3">The sequence shown here is derived from an EMBL/GenBank/DDBJ whole genome shotgun (WGS) entry which is preliminary data.</text>
</comment>
<keyword evidence="2" id="KW-0732">Signal</keyword>
<reference evidence="3 4" key="1">
    <citation type="submission" date="2011-03" db="EMBL/GenBank/DDBJ databases">
        <authorList>
            <person name="Weinstock G."/>
            <person name="Sodergren E."/>
            <person name="Clifton S."/>
            <person name="Fulton L."/>
            <person name="Fulton B."/>
            <person name="Courtney L."/>
            <person name="Fronick C."/>
            <person name="Harrison M."/>
            <person name="Strong C."/>
            <person name="Farmer C."/>
            <person name="Delahaunty K."/>
            <person name="Markovic C."/>
            <person name="Hall O."/>
            <person name="Minx P."/>
            <person name="Tomlinson C."/>
            <person name="Mitreva M."/>
            <person name="Hou S."/>
            <person name="Chen J."/>
            <person name="Wollam A."/>
            <person name="Pepin K.H."/>
            <person name="Johnson M."/>
            <person name="Bhonagiri V."/>
            <person name="Zhang X."/>
            <person name="Suruliraj S."/>
            <person name="Warren W."/>
            <person name="Chinwalla A."/>
            <person name="Mardis E.R."/>
            <person name="Wilson R.K."/>
        </authorList>
    </citation>
    <scope>NUCLEOTIDE SEQUENCE [LARGE SCALE GENOMIC DNA]</scope>
    <source>
        <strain evidence="3 4">YIT 11840</strain>
    </source>
</reference>